<accession>A0A2T3BAQ2</accession>
<dbReference type="EMBL" id="KZ679007">
    <property type="protein sequence ID" value="PSS25378.1"/>
    <property type="molecule type" value="Genomic_DNA"/>
</dbReference>
<evidence type="ECO:0008006" key="10">
    <source>
        <dbReference type="Google" id="ProtNLM"/>
    </source>
</evidence>
<keyword evidence="7" id="KW-0503">Monooxygenase</keyword>
<dbReference type="InterPro" id="IPR036396">
    <property type="entry name" value="Cyt_P450_sf"/>
</dbReference>
<evidence type="ECO:0000256" key="2">
    <source>
        <dbReference type="ARBA" id="ARBA00010617"/>
    </source>
</evidence>
<keyword evidence="7" id="KW-0560">Oxidoreductase</keyword>
<proteinExistence type="inferred from homology"/>
<dbReference type="RefSeq" id="XP_024723977.1">
    <property type="nucleotide sequence ID" value="XM_024865200.1"/>
</dbReference>
<dbReference type="STRING" id="857342.A0A2T3BAQ2"/>
<dbReference type="InParanoid" id="A0A2T3BAQ2"/>
<keyword evidence="4 6" id="KW-0479">Metal-binding</keyword>
<keyword evidence="9" id="KW-1185">Reference proteome</keyword>
<dbReference type="GeneID" id="36573281"/>
<dbReference type="Pfam" id="PF00067">
    <property type="entry name" value="p450"/>
    <property type="match status" value="1"/>
</dbReference>
<dbReference type="PROSITE" id="PS00086">
    <property type="entry name" value="CYTOCHROME_P450"/>
    <property type="match status" value="1"/>
</dbReference>
<dbReference type="CDD" id="cd11040">
    <property type="entry name" value="CYP7_CYP8-like"/>
    <property type="match status" value="1"/>
</dbReference>
<comment type="cofactor">
    <cofactor evidence="1 6">
        <name>heme</name>
        <dbReference type="ChEBI" id="CHEBI:30413"/>
    </cofactor>
</comment>
<protein>
    <recommendedName>
        <fullName evidence="10">Cytochrome P450</fullName>
    </recommendedName>
</protein>
<dbReference type="PANTHER" id="PTHR24304:SF2">
    <property type="entry name" value="24-HYDROXYCHOLESTEROL 7-ALPHA-HYDROXYLASE"/>
    <property type="match status" value="1"/>
</dbReference>
<dbReference type="SUPFAM" id="SSF48264">
    <property type="entry name" value="Cytochrome P450"/>
    <property type="match status" value="1"/>
</dbReference>
<comment type="similarity">
    <text evidence="2 7">Belongs to the cytochrome P450 family.</text>
</comment>
<name>A0A2T3BAQ2_AMORE</name>
<gene>
    <name evidence="8" type="ORF">M430DRAFT_25187</name>
</gene>
<evidence type="ECO:0000313" key="9">
    <source>
        <dbReference type="Proteomes" id="UP000241818"/>
    </source>
</evidence>
<keyword evidence="3 6" id="KW-0349">Heme</keyword>
<dbReference type="InterPro" id="IPR050529">
    <property type="entry name" value="CYP450_sterol_14alpha_dmase"/>
</dbReference>
<evidence type="ECO:0000313" key="8">
    <source>
        <dbReference type="EMBL" id="PSS25378.1"/>
    </source>
</evidence>
<evidence type="ECO:0000256" key="4">
    <source>
        <dbReference type="ARBA" id="ARBA00022723"/>
    </source>
</evidence>
<dbReference type="InterPro" id="IPR001128">
    <property type="entry name" value="Cyt_P450"/>
</dbReference>
<dbReference type="InterPro" id="IPR017972">
    <property type="entry name" value="Cyt_P450_CS"/>
</dbReference>
<dbReference type="AlphaFoldDB" id="A0A2T3BAQ2"/>
<dbReference type="InterPro" id="IPR002403">
    <property type="entry name" value="Cyt_P450_E_grp-IV"/>
</dbReference>
<evidence type="ECO:0000256" key="5">
    <source>
        <dbReference type="ARBA" id="ARBA00023004"/>
    </source>
</evidence>
<evidence type="ECO:0000256" key="3">
    <source>
        <dbReference type="ARBA" id="ARBA00022617"/>
    </source>
</evidence>
<keyword evidence="5 6" id="KW-0408">Iron</keyword>
<dbReference type="GO" id="GO:0020037">
    <property type="term" value="F:heme binding"/>
    <property type="evidence" value="ECO:0007669"/>
    <property type="project" value="InterPro"/>
</dbReference>
<reference evidence="8 9" key="1">
    <citation type="journal article" date="2018" name="New Phytol.">
        <title>Comparative genomics and transcriptomics depict ericoid mycorrhizal fungi as versatile saprotrophs and plant mutualists.</title>
        <authorList>
            <person name="Martino E."/>
            <person name="Morin E."/>
            <person name="Grelet G.A."/>
            <person name="Kuo A."/>
            <person name="Kohler A."/>
            <person name="Daghino S."/>
            <person name="Barry K.W."/>
            <person name="Cichocki N."/>
            <person name="Clum A."/>
            <person name="Dockter R.B."/>
            <person name="Hainaut M."/>
            <person name="Kuo R.C."/>
            <person name="LaButti K."/>
            <person name="Lindahl B.D."/>
            <person name="Lindquist E.A."/>
            <person name="Lipzen A."/>
            <person name="Khouja H.R."/>
            <person name="Magnuson J."/>
            <person name="Murat C."/>
            <person name="Ohm R.A."/>
            <person name="Singer S.W."/>
            <person name="Spatafora J.W."/>
            <person name="Wang M."/>
            <person name="Veneault-Fourrey C."/>
            <person name="Henrissat B."/>
            <person name="Grigoriev I.V."/>
            <person name="Martin F.M."/>
            <person name="Perotto S."/>
        </authorList>
    </citation>
    <scope>NUCLEOTIDE SEQUENCE [LARGE SCALE GENOMIC DNA]</scope>
    <source>
        <strain evidence="8 9">ATCC 22711</strain>
    </source>
</reference>
<dbReference type="GO" id="GO:0005506">
    <property type="term" value="F:iron ion binding"/>
    <property type="evidence" value="ECO:0007669"/>
    <property type="project" value="InterPro"/>
</dbReference>
<dbReference type="PRINTS" id="PR00465">
    <property type="entry name" value="EP450IV"/>
</dbReference>
<sequence>MNNGRKYSTARQPFALVLGGQKFYILTNPKDVTECYKNLKTLSFDLFVKELMLNCGSSTSCVEKMCQEPPPYQDGATTSPLNPAAKSIARVGVDFHHIQLHPGPDSKVNDLTDSLTKYVDKCLTWDKVRAEPHYVLRDSSPGVEVSLMKLCGKVLIEAATVSYFGESFLEIDPDLLNVFYEFDEGMWQLLYNYPRFMCKDLHAAKDRLVNNLATHFRLPRSQRSGEAWFTKSLEDEQRRIGLTEEEMGSTVLIIYFALNANTYKWAFWIFSYLLHDPQLMEPIRAEIVGTMPDGKLNMKSLLEECPRFNSLLDEILRLNSNSSSVRYILEDTIIAGKTFRKGNRIMMPYRQLHENEEVYGEDVLAFDPERFMKDKTLRRSPCFRPFGGGSTWCPGRFAARQEAAAFVAFAMYRFDISLVKNPDGSAQAFPRLESAKPSFGMMGVVGKDDLRVRVCPRF</sequence>
<dbReference type="OrthoDB" id="1470350at2759"/>
<feature type="binding site" description="axial binding residue" evidence="6">
    <location>
        <position position="393"/>
    </location>
    <ligand>
        <name>heme</name>
        <dbReference type="ChEBI" id="CHEBI:30413"/>
    </ligand>
    <ligandPart>
        <name>Fe</name>
        <dbReference type="ChEBI" id="CHEBI:18248"/>
    </ligandPart>
</feature>
<dbReference type="GO" id="GO:0016705">
    <property type="term" value="F:oxidoreductase activity, acting on paired donors, with incorporation or reduction of molecular oxygen"/>
    <property type="evidence" value="ECO:0007669"/>
    <property type="project" value="InterPro"/>
</dbReference>
<evidence type="ECO:0000256" key="7">
    <source>
        <dbReference type="RuleBase" id="RU000461"/>
    </source>
</evidence>
<dbReference type="PANTHER" id="PTHR24304">
    <property type="entry name" value="CYTOCHROME P450 FAMILY 7"/>
    <property type="match status" value="1"/>
</dbReference>
<dbReference type="Gene3D" id="1.10.630.10">
    <property type="entry name" value="Cytochrome P450"/>
    <property type="match status" value="1"/>
</dbReference>
<evidence type="ECO:0000256" key="1">
    <source>
        <dbReference type="ARBA" id="ARBA00001971"/>
    </source>
</evidence>
<evidence type="ECO:0000256" key="6">
    <source>
        <dbReference type="PIRSR" id="PIRSR602403-1"/>
    </source>
</evidence>
<organism evidence="8 9">
    <name type="scientific">Amorphotheca resinae ATCC 22711</name>
    <dbReference type="NCBI Taxonomy" id="857342"/>
    <lineage>
        <taxon>Eukaryota</taxon>
        <taxon>Fungi</taxon>
        <taxon>Dikarya</taxon>
        <taxon>Ascomycota</taxon>
        <taxon>Pezizomycotina</taxon>
        <taxon>Leotiomycetes</taxon>
        <taxon>Helotiales</taxon>
        <taxon>Amorphothecaceae</taxon>
        <taxon>Amorphotheca</taxon>
    </lineage>
</organism>
<dbReference type="GO" id="GO:0008395">
    <property type="term" value="F:steroid hydroxylase activity"/>
    <property type="evidence" value="ECO:0007669"/>
    <property type="project" value="TreeGrafter"/>
</dbReference>
<dbReference type="Proteomes" id="UP000241818">
    <property type="component" value="Unassembled WGS sequence"/>
</dbReference>